<reference evidence="3 4" key="1">
    <citation type="journal article" date="2016" name="Mol. Biol. Evol.">
        <title>Comparative Genomics of Early-Diverging Mushroom-Forming Fungi Provides Insights into the Origins of Lignocellulose Decay Capabilities.</title>
        <authorList>
            <person name="Nagy L.G."/>
            <person name="Riley R."/>
            <person name="Tritt A."/>
            <person name="Adam C."/>
            <person name="Daum C."/>
            <person name="Floudas D."/>
            <person name="Sun H."/>
            <person name="Yadav J.S."/>
            <person name="Pangilinan J."/>
            <person name="Larsson K.H."/>
            <person name="Matsuura K."/>
            <person name="Barry K."/>
            <person name="Labutti K."/>
            <person name="Kuo R."/>
            <person name="Ohm R.A."/>
            <person name="Bhattacharya S.S."/>
            <person name="Shirouzu T."/>
            <person name="Yoshinaga Y."/>
            <person name="Martin F.M."/>
            <person name="Grigoriev I.V."/>
            <person name="Hibbett D.S."/>
        </authorList>
    </citation>
    <scope>NUCLEOTIDE SEQUENCE [LARGE SCALE GENOMIC DNA]</scope>
    <source>
        <strain evidence="3 4">CBS 109695</strain>
    </source>
</reference>
<sequence>MLNRKRPSLLPAVSPSADSSLSLPTPPRMLTRRLRTPLIALLALTTYALLYLAASPAPWAKDQNYAALPPLYEAYHAAERALPQHNPNARFPDGKDAKFFWVANHAQNQGWGNAMQEHLMNAFLAYETGRAFVFDNFTWDRDAPTPYSNYNGKPIPARIPFSTMLAGPLMGAPFPPGSPIPRSVSREYYEKVCAEEKRVVIRTETVVSEWERFDKVVGAKVLFDKWVQRLEREDTRDARCVEVDMDSALVWEIWIFGSTRILDIWPALARSQLLTHFAWSPLIHAAFRANSALLLPTPSLLGLPHLPSLPFSRFFREHNPHNPDNPNYDAHAHTPSSPHASHADVPLPHDFLQTYKDTSAADAPIPGLLVLHVRKGDFEEHCSHLADWASTFNGFNAFPALPDQFAAPAGCGGGVSTAAGRAVYMARCAPGIAKMVEQVRRVRIDERARLRTLGRAAEKGAGELERVYIMTNAPAPWVEELKAAIRGMAWDLPDEAGLAPWAGVASSRDLALDAEQRYVAQAVDMLAGQRAQVFVGNGFSSLSSNIVMLRMAKGVRPPETNRFW</sequence>
<accession>A0A166TBM8</accession>
<organism evidence="3 4">
    <name type="scientific">Athelia psychrophila</name>
    <dbReference type="NCBI Taxonomy" id="1759441"/>
    <lineage>
        <taxon>Eukaryota</taxon>
        <taxon>Fungi</taxon>
        <taxon>Dikarya</taxon>
        <taxon>Basidiomycota</taxon>
        <taxon>Agaricomycotina</taxon>
        <taxon>Agaricomycetes</taxon>
        <taxon>Agaricomycetidae</taxon>
        <taxon>Atheliales</taxon>
        <taxon>Atheliaceae</taxon>
        <taxon>Athelia</taxon>
    </lineage>
</organism>
<evidence type="ECO:0000313" key="3">
    <source>
        <dbReference type="EMBL" id="KZP30441.1"/>
    </source>
</evidence>
<dbReference type="AlphaFoldDB" id="A0A166TBM8"/>
<feature type="transmembrane region" description="Helical" evidence="2">
    <location>
        <begin position="38"/>
        <end position="59"/>
    </location>
</feature>
<name>A0A166TBM8_9AGAM</name>
<evidence type="ECO:0000256" key="1">
    <source>
        <dbReference type="SAM" id="MobiDB-lite"/>
    </source>
</evidence>
<dbReference type="Gene3D" id="3.40.50.11350">
    <property type="match status" value="1"/>
</dbReference>
<feature type="region of interest" description="Disordered" evidence="1">
    <location>
        <begin position="322"/>
        <end position="343"/>
    </location>
</feature>
<keyword evidence="4" id="KW-1185">Reference proteome</keyword>
<proteinExistence type="predicted"/>
<keyword evidence="2" id="KW-0812">Transmembrane</keyword>
<evidence type="ECO:0000256" key="2">
    <source>
        <dbReference type="SAM" id="Phobius"/>
    </source>
</evidence>
<keyword evidence="2" id="KW-0472">Membrane</keyword>
<gene>
    <name evidence="3" type="ORF">FIBSPDRAFT_1038120</name>
</gene>
<protein>
    <submittedName>
        <fullName evidence="3">Uncharacterized protein</fullName>
    </submittedName>
</protein>
<dbReference type="Proteomes" id="UP000076532">
    <property type="component" value="Unassembled WGS sequence"/>
</dbReference>
<feature type="region of interest" description="Disordered" evidence="1">
    <location>
        <begin position="1"/>
        <end position="26"/>
    </location>
</feature>
<dbReference type="STRING" id="436010.A0A166TBM8"/>
<dbReference type="CDD" id="cd11296">
    <property type="entry name" value="O-FucT_like"/>
    <property type="match status" value="1"/>
</dbReference>
<evidence type="ECO:0000313" key="4">
    <source>
        <dbReference type="Proteomes" id="UP000076532"/>
    </source>
</evidence>
<keyword evidence="2" id="KW-1133">Transmembrane helix</keyword>
<dbReference type="OrthoDB" id="2559662at2759"/>
<dbReference type="EMBL" id="KV417493">
    <property type="protein sequence ID" value="KZP30441.1"/>
    <property type="molecule type" value="Genomic_DNA"/>
</dbReference>
<feature type="compositionally biased region" description="Low complexity" evidence="1">
    <location>
        <begin position="322"/>
        <end position="340"/>
    </location>
</feature>